<dbReference type="STRING" id="296218.AWN68_06985"/>
<dbReference type="InterPro" id="IPR043504">
    <property type="entry name" value="Peptidase_S1_PA_chymotrypsin"/>
</dbReference>
<gene>
    <name evidence="1" type="ORF">AWN68_06985</name>
</gene>
<dbReference type="SUPFAM" id="SSF50494">
    <property type="entry name" value="Trypsin-like serine proteases"/>
    <property type="match status" value="1"/>
</dbReference>
<sequence>MFIEAIETAAKFTRPIHTISRTYSGKSIIPGAATLFLINDEGYALTCKHVIELLVQSENVVKNYNLFKEERDRLPRDGKFKRALKGLLLKYKIDNNTTIQLKNTFLDCIDKMSGFTWHLHPDYDLAILKFNDFTNVICDEYPKFKKDASDIKQGAFLCRLGFPFPEFTNFKFNDQADDIEWTKEGVIASPRFPIEGMITRFLRDGKGRTAGIELSTPGLRGQSGGPLFNSDGVIYGMQSRTKNLHLGFDIENKKIVSNGESKKVSDYSFIHLGECIHVSVIKEFLTKHKVKFQEE</sequence>
<dbReference type="RefSeq" id="WP_068416339.1">
    <property type="nucleotide sequence ID" value="NZ_LRDB01000023.1"/>
</dbReference>
<dbReference type="Gene3D" id="2.40.10.10">
    <property type="entry name" value="Trypsin-like serine proteases"/>
    <property type="match status" value="2"/>
</dbReference>
<organism evidence="1 2">
    <name type="scientific">Roseivirga echinicomitans</name>
    <dbReference type="NCBI Taxonomy" id="296218"/>
    <lineage>
        <taxon>Bacteria</taxon>
        <taxon>Pseudomonadati</taxon>
        <taxon>Bacteroidota</taxon>
        <taxon>Cytophagia</taxon>
        <taxon>Cytophagales</taxon>
        <taxon>Roseivirgaceae</taxon>
        <taxon>Roseivirga</taxon>
    </lineage>
</organism>
<proteinExistence type="predicted"/>
<dbReference type="InterPro" id="IPR009003">
    <property type="entry name" value="Peptidase_S1_PA"/>
</dbReference>
<evidence type="ECO:0008006" key="3">
    <source>
        <dbReference type="Google" id="ProtNLM"/>
    </source>
</evidence>
<dbReference type="AlphaFoldDB" id="A0A150XDK7"/>
<accession>A0A150XDK7</accession>
<dbReference type="EMBL" id="LRDB01000023">
    <property type="protein sequence ID" value="KYG76764.1"/>
    <property type="molecule type" value="Genomic_DNA"/>
</dbReference>
<dbReference type="Pfam" id="PF13365">
    <property type="entry name" value="Trypsin_2"/>
    <property type="match status" value="1"/>
</dbReference>
<reference evidence="1 2" key="1">
    <citation type="submission" date="2016-01" db="EMBL/GenBank/DDBJ databases">
        <title>Genome sequencing of Roseivirga echinicomitans KMM 6058.</title>
        <authorList>
            <person name="Selvaratnam C."/>
            <person name="Thevarajoo S."/>
            <person name="Goh K.M."/>
            <person name="Ee R."/>
            <person name="Chan K.-G."/>
            <person name="Chong C.S."/>
        </authorList>
    </citation>
    <scope>NUCLEOTIDE SEQUENCE [LARGE SCALE GENOMIC DNA]</scope>
    <source>
        <strain evidence="1 2">KMM 6058</strain>
    </source>
</reference>
<comment type="caution">
    <text evidence="1">The sequence shown here is derived from an EMBL/GenBank/DDBJ whole genome shotgun (WGS) entry which is preliminary data.</text>
</comment>
<name>A0A150XDK7_9BACT</name>
<dbReference type="Proteomes" id="UP000075615">
    <property type="component" value="Unassembled WGS sequence"/>
</dbReference>
<evidence type="ECO:0000313" key="2">
    <source>
        <dbReference type="Proteomes" id="UP000075615"/>
    </source>
</evidence>
<dbReference type="OrthoDB" id="43375at2"/>
<protein>
    <recommendedName>
        <fullName evidence="3">Serine protease</fullName>
    </recommendedName>
</protein>
<keyword evidence="2" id="KW-1185">Reference proteome</keyword>
<evidence type="ECO:0000313" key="1">
    <source>
        <dbReference type="EMBL" id="KYG76764.1"/>
    </source>
</evidence>